<dbReference type="OrthoDB" id="5950721at2759"/>
<evidence type="ECO:0000313" key="11">
    <source>
        <dbReference type="EMBL" id="EDV22570.1"/>
    </source>
</evidence>
<protein>
    <recommendedName>
        <fullName evidence="10">C2H2-type domain-containing protein</fullName>
    </recommendedName>
</protein>
<dbReference type="RefSeq" id="XP_002115114.1">
    <property type="nucleotide sequence ID" value="XM_002115078.1"/>
</dbReference>
<dbReference type="CTD" id="6756146"/>
<dbReference type="PhylomeDB" id="B3S432"/>
<evidence type="ECO:0000256" key="3">
    <source>
        <dbReference type="ARBA" id="ARBA00022771"/>
    </source>
</evidence>
<keyword evidence="7" id="KW-0804">Transcription</keyword>
<dbReference type="PANTHER" id="PTHR13006:SF9">
    <property type="entry name" value="GLUCOSE TRANSPORTER 4 ENHANCER FACTOR, ISOFORM G"/>
    <property type="match status" value="1"/>
</dbReference>
<evidence type="ECO:0000256" key="1">
    <source>
        <dbReference type="ARBA" id="ARBA00004123"/>
    </source>
</evidence>
<keyword evidence="3 9" id="KW-0863">Zinc-finger</keyword>
<dbReference type="SMART" id="SM01366">
    <property type="entry name" value="c-clamp"/>
    <property type="match status" value="1"/>
</dbReference>
<keyword evidence="2" id="KW-0479">Metal-binding</keyword>
<gene>
    <name evidence="11" type="ORF">TRIADDRAFT_58936</name>
</gene>
<dbReference type="PROSITE" id="PS00028">
    <property type="entry name" value="ZINC_FINGER_C2H2_1"/>
    <property type="match status" value="1"/>
</dbReference>
<keyword evidence="4" id="KW-0862">Zinc</keyword>
<evidence type="ECO:0000313" key="12">
    <source>
        <dbReference type="Proteomes" id="UP000009022"/>
    </source>
</evidence>
<dbReference type="GO" id="GO:0005634">
    <property type="term" value="C:nucleus"/>
    <property type="evidence" value="ECO:0000318"/>
    <property type="project" value="GO_Central"/>
</dbReference>
<dbReference type="FunCoup" id="B3S432">
    <property type="interactions" value="1027"/>
</dbReference>
<name>B3S432_TRIAD</name>
<feature type="domain" description="C2H2-type" evidence="10">
    <location>
        <begin position="245"/>
        <end position="275"/>
    </location>
</feature>
<proteinExistence type="predicted"/>
<dbReference type="AlphaFoldDB" id="B3S432"/>
<dbReference type="InterPro" id="IPR013087">
    <property type="entry name" value="Znf_C2H2_type"/>
</dbReference>
<evidence type="ECO:0000256" key="2">
    <source>
        <dbReference type="ARBA" id="ARBA00022723"/>
    </source>
</evidence>
<dbReference type="PANTHER" id="PTHR13006">
    <property type="entry name" value="PAPILLOMAVIRUS REGULATORY FACTOR PRF-1"/>
    <property type="match status" value="1"/>
</dbReference>
<evidence type="ECO:0000259" key="10">
    <source>
        <dbReference type="PROSITE" id="PS50157"/>
    </source>
</evidence>
<evidence type="ECO:0000256" key="9">
    <source>
        <dbReference type="PROSITE-ProRule" id="PRU00042"/>
    </source>
</evidence>
<organism evidence="11 12">
    <name type="scientific">Trichoplax adhaerens</name>
    <name type="common">Trichoplax reptans</name>
    <dbReference type="NCBI Taxonomy" id="10228"/>
    <lineage>
        <taxon>Eukaryota</taxon>
        <taxon>Metazoa</taxon>
        <taxon>Placozoa</taxon>
        <taxon>Uniplacotomia</taxon>
        <taxon>Trichoplacea</taxon>
        <taxon>Trichoplacidae</taxon>
        <taxon>Trichoplax</taxon>
    </lineage>
</organism>
<reference evidence="11 12" key="1">
    <citation type="journal article" date="2008" name="Nature">
        <title>The Trichoplax genome and the nature of placozoans.</title>
        <authorList>
            <person name="Srivastava M."/>
            <person name="Begovic E."/>
            <person name="Chapman J."/>
            <person name="Putnam N.H."/>
            <person name="Hellsten U."/>
            <person name="Kawashima T."/>
            <person name="Kuo A."/>
            <person name="Mitros T."/>
            <person name="Salamov A."/>
            <person name="Carpenter M.L."/>
            <person name="Signorovitch A.Y."/>
            <person name="Moreno M.A."/>
            <person name="Kamm K."/>
            <person name="Grimwood J."/>
            <person name="Schmutz J."/>
            <person name="Shapiro H."/>
            <person name="Grigoriev I.V."/>
            <person name="Buss L.W."/>
            <person name="Schierwater B."/>
            <person name="Dellaporta S.L."/>
            <person name="Rokhsar D.S."/>
        </authorList>
    </citation>
    <scope>NUCLEOTIDE SEQUENCE [LARGE SCALE GENOMIC DNA]</scope>
    <source>
        <strain evidence="11 12">Grell-BS-1999</strain>
    </source>
</reference>
<evidence type="ECO:0000256" key="5">
    <source>
        <dbReference type="ARBA" id="ARBA00023015"/>
    </source>
</evidence>
<dbReference type="InterPro" id="IPR052253">
    <property type="entry name" value="CR1/CR2-DNA-binding_regulator"/>
</dbReference>
<sequence>MSLASLQHRTLNSSVKCVRVAARADDGYFYPGVLVNGDDALNYGQGTYTMIFDNGQYSRVDYNRIVGNNFQRLDNGYPLRYGQIAYVSYYGSQVAANVIDHSVREGEVRLQLCKQPEVTIIRNVAEVNLVPDTPNKYRNRNGLKRSLSREVIYKAAKRRASLDEDNVMGEEEAALVLTTLCNSPLGKGVEESDSPRPLCNSDISYRQICDESPRTECSKLPPVQEQTKAEQADISANCSPIKTVYCCTWPKCRKVLSTYPGIIRHIRTIHFGDNTEKLDNGEEEFYFTEVEVTMDKVVDDVASVKPSSPTESVFIKEQNTYITKKSKGDGKKCRKVYGMENRHLWCTQCRWKKACTRFLD</sequence>
<dbReference type="KEGG" id="tad:TRIADDRAFT_58936"/>
<dbReference type="GO" id="GO:0000978">
    <property type="term" value="F:RNA polymerase II cis-regulatory region sequence-specific DNA binding"/>
    <property type="evidence" value="ECO:0000318"/>
    <property type="project" value="GO_Central"/>
</dbReference>
<evidence type="ECO:0000256" key="8">
    <source>
        <dbReference type="ARBA" id="ARBA00023242"/>
    </source>
</evidence>
<keyword evidence="5" id="KW-0805">Transcription regulation</keyword>
<keyword evidence="6" id="KW-0238">DNA-binding</keyword>
<dbReference type="Proteomes" id="UP000009022">
    <property type="component" value="Unassembled WGS sequence"/>
</dbReference>
<keyword evidence="8" id="KW-0539">Nucleus</keyword>
<dbReference type="STRING" id="10228.B3S432"/>
<dbReference type="HOGENOM" id="CLU_770155_0_0_1"/>
<dbReference type="Pfam" id="PF15997">
    <property type="entry name" value="DUF4772"/>
    <property type="match status" value="1"/>
</dbReference>
<keyword evidence="12" id="KW-1185">Reference proteome</keyword>
<dbReference type="eggNOG" id="ENOG502SCW3">
    <property type="taxonomic scope" value="Eukaryota"/>
</dbReference>
<evidence type="ECO:0000256" key="7">
    <source>
        <dbReference type="ARBA" id="ARBA00023163"/>
    </source>
</evidence>
<dbReference type="InParanoid" id="B3S432"/>
<dbReference type="GO" id="GO:0003700">
    <property type="term" value="F:DNA-binding transcription factor activity"/>
    <property type="evidence" value="ECO:0000318"/>
    <property type="project" value="GO_Central"/>
</dbReference>
<dbReference type="InterPro" id="IPR031940">
    <property type="entry name" value="DUF4772"/>
</dbReference>
<dbReference type="GO" id="GO:0006357">
    <property type="term" value="P:regulation of transcription by RNA polymerase II"/>
    <property type="evidence" value="ECO:0000318"/>
    <property type="project" value="GO_Central"/>
</dbReference>
<comment type="subcellular location">
    <subcellularLocation>
        <location evidence="1">Nucleus</location>
    </subcellularLocation>
</comment>
<evidence type="ECO:0000256" key="4">
    <source>
        <dbReference type="ARBA" id="ARBA00022833"/>
    </source>
</evidence>
<evidence type="ECO:0000256" key="6">
    <source>
        <dbReference type="ARBA" id="ARBA00023125"/>
    </source>
</evidence>
<accession>B3S432</accession>
<dbReference type="PROSITE" id="PS50157">
    <property type="entry name" value="ZINC_FINGER_C2H2_2"/>
    <property type="match status" value="1"/>
</dbReference>
<dbReference type="GeneID" id="6756146"/>
<dbReference type="GO" id="GO:0008270">
    <property type="term" value="F:zinc ion binding"/>
    <property type="evidence" value="ECO:0007669"/>
    <property type="project" value="UniProtKB-KW"/>
</dbReference>
<dbReference type="EMBL" id="DS985249">
    <property type="protein sequence ID" value="EDV22570.1"/>
    <property type="molecule type" value="Genomic_DNA"/>
</dbReference>